<gene>
    <name evidence="1" type="ORF">FHS55_003138</name>
</gene>
<sequence>MQRQIEPRCCNDILSSLIPTVGYLRDADLARRFGVTLPEVDPRRWFSVASHLPPRGEAFWGVAGILGGSYGYSSLELAISAAFAKASRMAAKGEAAGVRIRGPVRFPEETIWSAVVILPVADRRLNWSALAATKVGTWRPLIQFMSRETIVAGALEFCEQHGFCGGITVYPPPVP</sequence>
<evidence type="ECO:0000313" key="2">
    <source>
        <dbReference type="Proteomes" id="UP000533469"/>
    </source>
</evidence>
<protein>
    <submittedName>
        <fullName evidence="1">Uncharacterized protein</fullName>
    </submittedName>
</protein>
<accession>A0A839ZCU2</accession>
<dbReference type="EMBL" id="JACICD010000006">
    <property type="protein sequence ID" value="MBB3772517.1"/>
    <property type="molecule type" value="Genomic_DNA"/>
</dbReference>
<dbReference type="AlphaFoldDB" id="A0A839ZCU2"/>
<dbReference type="RefSeq" id="WP_183190694.1">
    <property type="nucleotide sequence ID" value="NZ_JACICD010000006.1"/>
</dbReference>
<reference evidence="1 2" key="1">
    <citation type="submission" date="2020-08" db="EMBL/GenBank/DDBJ databases">
        <title>Genomic Encyclopedia of Type Strains, Phase IV (KMG-IV): sequencing the most valuable type-strain genomes for metagenomic binning, comparative biology and taxonomic classification.</title>
        <authorList>
            <person name="Goeker M."/>
        </authorList>
    </citation>
    <scope>NUCLEOTIDE SEQUENCE [LARGE SCALE GENOMIC DNA]</scope>
    <source>
        <strain evidence="1 2">DSM 5895</strain>
    </source>
</reference>
<name>A0A839ZCU2_9HYPH</name>
<dbReference type="Proteomes" id="UP000533469">
    <property type="component" value="Unassembled WGS sequence"/>
</dbReference>
<keyword evidence="2" id="KW-1185">Reference proteome</keyword>
<organism evidence="1 2">
    <name type="scientific">Ancylobacter tetraedralis</name>
    <dbReference type="NCBI Taxonomy" id="217068"/>
    <lineage>
        <taxon>Bacteria</taxon>
        <taxon>Pseudomonadati</taxon>
        <taxon>Pseudomonadota</taxon>
        <taxon>Alphaproteobacteria</taxon>
        <taxon>Hyphomicrobiales</taxon>
        <taxon>Xanthobacteraceae</taxon>
        <taxon>Ancylobacter</taxon>
    </lineage>
</organism>
<comment type="caution">
    <text evidence="1">The sequence shown here is derived from an EMBL/GenBank/DDBJ whole genome shotgun (WGS) entry which is preliminary data.</text>
</comment>
<evidence type="ECO:0000313" key="1">
    <source>
        <dbReference type="EMBL" id="MBB3772517.1"/>
    </source>
</evidence>
<proteinExistence type="predicted"/>